<dbReference type="InterPro" id="IPR002496">
    <property type="entry name" value="PRib_AMP_CycHydrolase_dom"/>
</dbReference>
<dbReference type="GO" id="GO:0000105">
    <property type="term" value="P:L-histidine biosynthetic process"/>
    <property type="evidence" value="ECO:0007669"/>
    <property type="project" value="UniProtKB-UniRule"/>
</dbReference>
<evidence type="ECO:0000256" key="4">
    <source>
        <dbReference type="ARBA" id="ARBA00005204"/>
    </source>
</evidence>
<dbReference type="GO" id="GO:0008270">
    <property type="term" value="F:zinc ion binding"/>
    <property type="evidence" value="ECO:0007669"/>
    <property type="project" value="UniProtKB-UniRule"/>
</dbReference>
<keyword evidence="10 11" id="KW-0368">Histidine biosynthesis</keyword>
<comment type="similarity">
    <text evidence="5">In the C-terminal section; belongs to the PRA-PH family.</text>
</comment>
<keyword evidence="11" id="KW-0479">Metal-binding</keyword>
<comment type="cofactor">
    <cofactor evidence="11">
        <name>Zn(2+)</name>
        <dbReference type="ChEBI" id="CHEBI:29105"/>
    </cofactor>
    <text evidence="11">Binds 1 zinc ion per subunit.</text>
</comment>
<feature type="binding site" evidence="11">
    <location>
        <position position="104"/>
    </location>
    <ligand>
        <name>Zn(2+)</name>
        <dbReference type="ChEBI" id="CHEBI:29105"/>
        <note>ligand shared between dimeric partners</note>
    </ligand>
</feature>
<evidence type="ECO:0000313" key="14">
    <source>
        <dbReference type="Proteomes" id="UP000287605"/>
    </source>
</evidence>
<dbReference type="Proteomes" id="UP000287605">
    <property type="component" value="Unassembled WGS sequence"/>
</dbReference>
<dbReference type="GO" id="GO:0004635">
    <property type="term" value="F:phosphoribosyl-AMP cyclohydrolase activity"/>
    <property type="evidence" value="ECO:0007669"/>
    <property type="project" value="UniProtKB-UniRule"/>
</dbReference>
<comment type="similarity">
    <text evidence="11">Belongs to the PRA-CH family.</text>
</comment>
<feature type="binding site" evidence="11">
    <location>
        <position position="84"/>
    </location>
    <ligand>
        <name>Mg(2+)</name>
        <dbReference type="ChEBI" id="CHEBI:18420"/>
    </ligand>
</feature>
<dbReference type="AlphaFoldDB" id="A0A430ALX7"/>
<evidence type="ECO:0000313" key="13">
    <source>
        <dbReference type="EMBL" id="RSU09076.1"/>
    </source>
</evidence>
<organism evidence="13 14">
    <name type="scientific">Vagococcus elongatus</name>
    <dbReference type="NCBI Taxonomy" id="180344"/>
    <lineage>
        <taxon>Bacteria</taxon>
        <taxon>Bacillati</taxon>
        <taxon>Bacillota</taxon>
        <taxon>Bacilli</taxon>
        <taxon>Lactobacillales</taxon>
        <taxon>Enterococcaceae</taxon>
        <taxon>Vagococcus</taxon>
    </lineage>
</organism>
<evidence type="ECO:0000256" key="10">
    <source>
        <dbReference type="ARBA" id="ARBA00023102"/>
    </source>
</evidence>
<keyword evidence="14" id="KW-1185">Reference proteome</keyword>
<comment type="pathway">
    <text evidence="4">Amino-acid biosynthesis; L-histidine biosynthesis; L-histidine from 5-phospho-alpha-D-ribose 1-diphosphate: step 2/9.</text>
</comment>
<comment type="cofactor">
    <cofactor evidence="11">
        <name>Mg(2+)</name>
        <dbReference type="ChEBI" id="CHEBI:18420"/>
    </cofactor>
    <text evidence="11">Binds 1 Mg(2+) ion per subunit.</text>
</comment>
<dbReference type="EMBL" id="NGKA01000026">
    <property type="protein sequence ID" value="RSU09076.1"/>
    <property type="molecule type" value="Genomic_DNA"/>
</dbReference>
<comment type="pathway">
    <text evidence="3 11">Amino-acid biosynthesis; L-histidine biosynthesis; L-histidine from 5-phospho-alpha-D-ribose 1-diphosphate: step 3/9.</text>
</comment>
<comment type="catalytic activity">
    <reaction evidence="2">
        <text>1-(5-phospho-beta-D-ribosyl)-ATP + H2O = 1-(5-phospho-beta-D-ribosyl)-5'-AMP + diphosphate + H(+)</text>
        <dbReference type="Rhea" id="RHEA:22828"/>
        <dbReference type="ChEBI" id="CHEBI:15377"/>
        <dbReference type="ChEBI" id="CHEBI:15378"/>
        <dbReference type="ChEBI" id="CHEBI:33019"/>
        <dbReference type="ChEBI" id="CHEBI:59457"/>
        <dbReference type="ChEBI" id="CHEBI:73183"/>
        <dbReference type="EC" id="3.6.1.31"/>
    </reaction>
</comment>
<keyword evidence="11" id="KW-0460">Magnesium</keyword>
<feature type="binding site" evidence="11">
    <location>
        <position position="82"/>
    </location>
    <ligand>
        <name>Mg(2+)</name>
        <dbReference type="ChEBI" id="CHEBI:18420"/>
    </ligand>
</feature>
<dbReference type="PANTHER" id="PTHR42945:SF1">
    <property type="entry name" value="HISTIDINE BIOSYNTHESIS BIFUNCTIONAL PROTEIN HIS7"/>
    <property type="match status" value="1"/>
</dbReference>
<evidence type="ECO:0000256" key="1">
    <source>
        <dbReference type="ARBA" id="ARBA00000024"/>
    </source>
</evidence>
<evidence type="ECO:0000256" key="6">
    <source>
        <dbReference type="ARBA" id="ARBA00008299"/>
    </source>
</evidence>
<evidence type="ECO:0000259" key="12">
    <source>
        <dbReference type="Pfam" id="PF01502"/>
    </source>
</evidence>
<comment type="function">
    <text evidence="11">Catalyzes the hydrolysis of the adenine ring of phosphoribosyl-AMP.</text>
</comment>
<sequence>MINKELLEQIDFEKQKGLVPAVVQEAATGEVLMLAYMTKESLLQTMETQLATYYSRSRQELWVKGATSGHYQKVKQIVADCDYDTLLIKVTQIGSACHTGEKTCFFNQLYGGENK</sequence>
<dbReference type="OrthoDB" id="9795769at2"/>
<proteinExistence type="inferred from homology"/>
<feature type="domain" description="Phosphoribosyl-AMP cyclohydrolase" evidence="12">
    <location>
        <begin position="33"/>
        <end position="106"/>
    </location>
</feature>
<evidence type="ECO:0000256" key="2">
    <source>
        <dbReference type="ARBA" id="ARBA00001460"/>
    </source>
</evidence>
<evidence type="ECO:0000256" key="7">
    <source>
        <dbReference type="ARBA" id="ARBA00022490"/>
    </source>
</evidence>
<protein>
    <recommendedName>
        <fullName evidence="11">Phosphoribosyl-AMP cyclohydrolase</fullName>
        <shortName evidence="11">PRA-CH</shortName>
        <ecNumber evidence="11">3.5.4.19</ecNumber>
    </recommendedName>
</protein>
<name>A0A430ALX7_9ENTE</name>
<dbReference type="GO" id="GO:0005737">
    <property type="term" value="C:cytoplasm"/>
    <property type="evidence" value="ECO:0007669"/>
    <property type="project" value="UniProtKB-SubCell"/>
</dbReference>
<dbReference type="SUPFAM" id="SSF141734">
    <property type="entry name" value="HisI-like"/>
    <property type="match status" value="1"/>
</dbReference>
<dbReference type="Pfam" id="PF01502">
    <property type="entry name" value="PRA-CH"/>
    <property type="match status" value="1"/>
</dbReference>
<dbReference type="InterPro" id="IPR038019">
    <property type="entry name" value="PRib_AMP_CycHydrolase_sf"/>
</dbReference>
<dbReference type="InterPro" id="IPR026660">
    <property type="entry name" value="PRA-CH"/>
</dbReference>
<comment type="subunit">
    <text evidence="11">Homodimer.</text>
</comment>
<keyword evidence="9 11" id="KW-0378">Hydrolase</keyword>
<evidence type="ECO:0000256" key="11">
    <source>
        <dbReference type="HAMAP-Rule" id="MF_01021"/>
    </source>
</evidence>
<comment type="similarity">
    <text evidence="6">In the N-terminal section; belongs to the PRA-CH family.</text>
</comment>
<comment type="caution">
    <text evidence="13">The sequence shown here is derived from an EMBL/GenBank/DDBJ whole genome shotgun (WGS) entry which is preliminary data.</text>
</comment>
<dbReference type="GO" id="GO:0000287">
    <property type="term" value="F:magnesium ion binding"/>
    <property type="evidence" value="ECO:0007669"/>
    <property type="project" value="UniProtKB-UniRule"/>
</dbReference>
<dbReference type="HAMAP" id="MF_01021">
    <property type="entry name" value="HisI"/>
    <property type="match status" value="1"/>
</dbReference>
<dbReference type="PANTHER" id="PTHR42945">
    <property type="entry name" value="HISTIDINE BIOSYNTHESIS BIFUNCTIONAL PROTEIN"/>
    <property type="match status" value="1"/>
</dbReference>
<feature type="binding site" evidence="11">
    <location>
        <position position="81"/>
    </location>
    <ligand>
        <name>Zn(2+)</name>
        <dbReference type="ChEBI" id="CHEBI:29105"/>
        <note>ligand shared between dimeric partners</note>
    </ligand>
</feature>
<keyword evidence="8 11" id="KW-0028">Amino-acid biosynthesis</keyword>
<comment type="catalytic activity">
    <reaction evidence="1 11">
        <text>1-(5-phospho-beta-D-ribosyl)-5'-AMP + H2O = 1-(5-phospho-beta-D-ribosyl)-5-[(5-phospho-beta-D-ribosylamino)methylideneamino]imidazole-4-carboxamide</text>
        <dbReference type="Rhea" id="RHEA:20049"/>
        <dbReference type="ChEBI" id="CHEBI:15377"/>
        <dbReference type="ChEBI" id="CHEBI:58435"/>
        <dbReference type="ChEBI" id="CHEBI:59457"/>
        <dbReference type="EC" id="3.5.4.19"/>
    </reaction>
</comment>
<evidence type="ECO:0000256" key="3">
    <source>
        <dbReference type="ARBA" id="ARBA00005169"/>
    </source>
</evidence>
<dbReference type="UniPathway" id="UPA00031">
    <property type="reaction ID" value="UER00008"/>
</dbReference>
<evidence type="ECO:0000256" key="9">
    <source>
        <dbReference type="ARBA" id="ARBA00022801"/>
    </source>
</evidence>
<feature type="binding site" evidence="11">
    <location>
        <position position="80"/>
    </location>
    <ligand>
        <name>Mg(2+)</name>
        <dbReference type="ChEBI" id="CHEBI:18420"/>
    </ligand>
</feature>
<dbReference type="NCBIfam" id="NF000768">
    <property type="entry name" value="PRK00051.1"/>
    <property type="match status" value="1"/>
</dbReference>
<gene>
    <name evidence="11" type="primary">hisI</name>
    <name evidence="13" type="ORF">CBF29_12340</name>
</gene>
<reference evidence="13 14" key="1">
    <citation type="submission" date="2017-05" db="EMBL/GenBank/DDBJ databases">
        <title>Vagococcus spp. assemblies.</title>
        <authorList>
            <person name="Gulvik C.A."/>
        </authorList>
    </citation>
    <scope>NUCLEOTIDE SEQUENCE [LARGE SCALE GENOMIC DNA]</scope>
    <source>
        <strain evidence="13 14">CCUG 51432</strain>
    </source>
</reference>
<dbReference type="EC" id="3.5.4.19" evidence="11"/>
<dbReference type="Gene3D" id="3.10.20.810">
    <property type="entry name" value="Phosphoribosyl-AMP cyclohydrolase"/>
    <property type="match status" value="1"/>
</dbReference>
<accession>A0A430ALX7</accession>
<keyword evidence="11" id="KW-0862">Zinc</keyword>
<feature type="binding site" evidence="11">
    <location>
        <position position="97"/>
    </location>
    <ligand>
        <name>Zn(2+)</name>
        <dbReference type="ChEBI" id="CHEBI:29105"/>
        <note>ligand shared between dimeric partners</note>
    </ligand>
</feature>
<dbReference type="FunFam" id="3.10.20.810:FF:000001">
    <property type="entry name" value="Histidine biosynthesis bifunctional protein HisIE"/>
    <property type="match status" value="1"/>
</dbReference>
<comment type="subcellular location">
    <subcellularLocation>
        <location evidence="11">Cytoplasm</location>
    </subcellularLocation>
</comment>
<evidence type="ECO:0000256" key="8">
    <source>
        <dbReference type="ARBA" id="ARBA00022605"/>
    </source>
</evidence>
<dbReference type="RefSeq" id="WP_126810032.1">
    <property type="nucleotide sequence ID" value="NZ_NGKA01000026.1"/>
</dbReference>
<keyword evidence="7 11" id="KW-0963">Cytoplasm</keyword>
<evidence type="ECO:0000256" key="5">
    <source>
        <dbReference type="ARBA" id="ARBA00007731"/>
    </source>
</evidence>
<dbReference type="GO" id="GO:0004636">
    <property type="term" value="F:phosphoribosyl-ATP diphosphatase activity"/>
    <property type="evidence" value="ECO:0007669"/>
    <property type="project" value="UniProtKB-EC"/>
</dbReference>